<dbReference type="PANTHER" id="PTHR35008">
    <property type="entry name" value="BLL4482 PROTEIN-RELATED"/>
    <property type="match status" value="1"/>
</dbReference>
<dbReference type="InterPro" id="IPR036909">
    <property type="entry name" value="Cyt_c-like_dom_sf"/>
</dbReference>
<evidence type="ECO:0000259" key="5">
    <source>
        <dbReference type="PROSITE" id="PS51007"/>
    </source>
</evidence>
<evidence type="ECO:0000256" key="2">
    <source>
        <dbReference type="ARBA" id="ARBA00022723"/>
    </source>
</evidence>
<accession>Q0F3R3</accession>
<dbReference type="Pfam" id="PF13442">
    <property type="entry name" value="Cytochrome_CBB3"/>
    <property type="match status" value="1"/>
</dbReference>
<evidence type="ECO:0000313" key="7">
    <source>
        <dbReference type="Proteomes" id="UP000005297"/>
    </source>
</evidence>
<keyword evidence="1 4" id="KW-0349">Heme</keyword>
<dbReference type="AlphaFoldDB" id="Q0F3R3"/>
<dbReference type="STRING" id="314344.AL013_03755"/>
<reference evidence="6 7" key="1">
    <citation type="submission" date="2006-09" db="EMBL/GenBank/DDBJ databases">
        <authorList>
            <person name="Emerson D."/>
            <person name="Ferriera S."/>
            <person name="Johnson J."/>
            <person name="Kravitz S."/>
            <person name="Halpern A."/>
            <person name="Remington K."/>
            <person name="Beeson K."/>
            <person name="Tran B."/>
            <person name="Rogers Y.-H."/>
            <person name="Friedman R."/>
            <person name="Venter J.C."/>
        </authorList>
    </citation>
    <scope>NUCLEOTIDE SEQUENCE [LARGE SCALE GENOMIC DNA]</scope>
    <source>
        <strain evidence="6 7">PV-1</strain>
    </source>
</reference>
<dbReference type="InterPro" id="IPR009056">
    <property type="entry name" value="Cyt_c-like_dom"/>
</dbReference>
<protein>
    <submittedName>
        <fullName evidence="6">Cytochrome c</fullName>
    </submittedName>
</protein>
<dbReference type="eggNOG" id="COG3245">
    <property type="taxonomic scope" value="Bacteria"/>
</dbReference>
<name>Q0F3R3_9PROT</name>
<evidence type="ECO:0000256" key="4">
    <source>
        <dbReference type="PROSITE-ProRule" id="PRU00433"/>
    </source>
</evidence>
<dbReference type="HOGENOM" id="CLU_028594_0_1_0"/>
<dbReference type="EMBL" id="AATS01000001">
    <property type="protein sequence ID" value="EAU55878.1"/>
    <property type="molecule type" value="Genomic_DNA"/>
</dbReference>
<dbReference type="PANTHER" id="PTHR35008:SF8">
    <property type="entry name" value="ALCOHOL DEHYDROGENASE CYTOCHROME C SUBUNIT"/>
    <property type="match status" value="1"/>
</dbReference>
<sequence>MLTDNLMTMLSADSDYNRLLLTIALLLGFIPVIGFQDSAHADPGTIAFSDSNYPALNLTQSGHSAEQIRRGEYLVKMADCFTCHTNEADHGKPFAGGLKIKTPFGSLYAPNITPDKDTGIGTWSDDDFVRAVRQGIAPDGSYYYPVFPYNYFNKMSRQDVLDIKAYLDAVPPVRQKNHKQEMRWPFNYRVLQAGWRLLFFNFRKGEFKANPALSAARNRGAFIVKGPGHCALCHTTLNYFGVPEQNHYLAGAFVEGYYAPNITSQGLRHLANKDVANIFLHNEMPTHAELDGPMKGVEHNSLRYLNRNDMLAIASFLKSVKSQPPAVEVEMGRKFSLDDGKKLYESSCEMCHASQLMGAPGPDKHVWDVLLDQGREKLYEIAIRGNGNMPAKGGCDACSNGRVRAAVDYMIDQAGKSHK</sequence>
<dbReference type="PROSITE" id="PS51007">
    <property type="entry name" value="CYTC"/>
    <property type="match status" value="2"/>
</dbReference>
<dbReference type="eggNOG" id="COG2010">
    <property type="taxonomic scope" value="Bacteria"/>
</dbReference>
<comment type="caution">
    <text evidence="6">The sequence shown here is derived from an EMBL/GenBank/DDBJ whole genome shotgun (WGS) entry which is preliminary data.</text>
</comment>
<keyword evidence="2 4" id="KW-0479">Metal-binding</keyword>
<dbReference type="Pfam" id="PF00034">
    <property type="entry name" value="Cytochrom_C"/>
    <property type="match status" value="1"/>
</dbReference>
<keyword evidence="7" id="KW-1185">Reference proteome</keyword>
<gene>
    <name evidence="6" type="ORF">SPV1_03638</name>
</gene>
<dbReference type="Gene3D" id="1.10.760.10">
    <property type="entry name" value="Cytochrome c-like domain"/>
    <property type="match status" value="2"/>
</dbReference>
<feature type="domain" description="Cytochrome c" evidence="5">
    <location>
        <begin position="215"/>
        <end position="321"/>
    </location>
</feature>
<dbReference type="GO" id="GO:0009055">
    <property type="term" value="F:electron transfer activity"/>
    <property type="evidence" value="ECO:0007669"/>
    <property type="project" value="InterPro"/>
</dbReference>
<dbReference type="InterPro" id="IPR051459">
    <property type="entry name" value="Cytochrome_c-type_DH"/>
</dbReference>
<dbReference type="InParanoid" id="Q0F3R3"/>
<evidence type="ECO:0000256" key="3">
    <source>
        <dbReference type="ARBA" id="ARBA00023004"/>
    </source>
</evidence>
<evidence type="ECO:0000313" key="6">
    <source>
        <dbReference type="EMBL" id="EAU55878.1"/>
    </source>
</evidence>
<evidence type="ECO:0000256" key="1">
    <source>
        <dbReference type="ARBA" id="ARBA00022617"/>
    </source>
</evidence>
<organism evidence="6 7">
    <name type="scientific">Mariprofundus ferrooxydans PV-1</name>
    <dbReference type="NCBI Taxonomy" id="314345"/>
    <lineage>
        <taxon>Bacteria</taxon>
        <taxon>Pseudomonadati</taxon>
        <taxon>Pseudomonadota</taxon>
        <taxon>Candidatius Mariprofundia</taxon>
        <taxon>Mariprofundales</taxon>
        <taxon>Mariprofundaceae</taxon>
        <taxon>Mariprofundus</taxon>
    </lineage>
</organism>
<dbReference type="SUPFAM" id="SSF46626">
    <property type="entry name" value="Cytochrome c"/>
    <property type="match status" value="3"/>
</dbReference>
<keyword evidence="3 4" id="KW-0408">Iron</keyword>
<proteinExistence type="predicted"/>
<feature type="domain" description="Cytochrome c" evidence="5">
    <location>
        <begin position="66"/>
        <end position="171"/>
    </location>
</feature>
<dbReference type="GO" id="GO:0020037">
    <property type="term" value="F:heme binding"/>
    <property type="evidence" value="ECO:0007669"/>
    <property type="project" value="InterPro"/>
</dbReference>
<dbReference type="GO" id="GO:0046872">
    <property type="term" value="F:metal ion binding"/>
    <property type="evidence" value="ECO:0007669"/>
    <property type="project" value="UniProtKB-KW"/>
</dbReference>
<dbReference type="Proteomes" id="UP000005297">
    <property type="component" value="Unassembled WGS sequence"/>
</dbReference>